<feature type="compositionally biased region" description="Low complexity" evidence="6">
    <location>
        <begin position="251"/>
        <end position="262"/>
    </location>
</feature>
<evidence type="ECO:0000313" key="8">
    <source>
        <dbReference type="EMBL" id="OHS93268.1"/>
    </source>
</evidence>
<dbReference type="AlphaFoldDB" id="A0A1J4J7R2"/>
<dbReference type="GO" id="GO:0005096">
    <property type="term" value="F:GTPase activator activity"/>
    <property type="evidence" value="ECO:0007669"/>
    <property type="project" value="InterPro"/>
</dbReference>
<evidence type="ECO:0000256" key="5">
    <source>
        <dbReference type="PROSITE-ProRule" id="PRU00288"/>
    </source>
</evidence>
<dbReference type="Proteomes" id="UP000179807">
    <property type="component" value="Unassembled WGS sequence"/>
</dbReference>
<evidence type="ECO:0000259" key="7">
    <source>
        <dbReference type="PROSITE" id="PS50115"/>
    </source>
</evidence>
<keyword evidence="4" id="KW-0862">Zinc</keyword>
<evidence type="ECO:0000256" key="3">
    <source>
        <dbReference type="ARBA" id="ARBA00022771"/>
    </source>
</evidence>
<dbReference type="PRINTS" id="PR00405">
    <property type="entry name" value="REVINTRACTNG"/>
</dbReference>
<dbReference type="PROSITE" id="PS50115">
    <property type="entry name" value="ARFGAP"/>
    <property type="match status" value="1"/>
</dbReference>
<dbReference type="VEuPathDB" id="TrichDB:TRFO_40424"/>
<dbReference type="Gene3D" id="1.10.220.150">
    <property type="entry name" value="Arf GTPase activating protein"/>
    <property type="match status" value="1"/>
</dbReference>
<dbReference type="OrthoDB" id="6036at2759"/>
<dbReference type="InterPro" id="IPR037278">
    <property type="entry name" value="ARFGAP/RecO"/>
</dbReference>
<dbReference type="GeneID" id="94847900"/>
<dbReference type="InterPro" id="IPR052248">
    <property type="entry name" value="Arf-GAP_FG-repeat_protein"/>
</dbReference>
<dbReference type="Pfam" id="PF01412">
    <property type="entry name" value="ArfGap"/>
    <property type="match status" value="1"/>
</dbReference>
<keyword evidence="2" id="KW-0677">Repeat</keyword>
<dbReference type="InterPro" id="IPR038508">
    <property type="entry name" value="ArfGAP_dom_sf"/>
</dbReference>
<gene>
    <name evidence="8" type="ORF">TRFO_40424</name>
</gene>
<evidence type="ECO:0000256" key="6">
    <source>
        <dbReference type="SAM" id="MobiDB-lite"/>
    </source>
</evidence>
<keyword evidence="3 5" id="KW-0863">Zinc-finger</keyword>
<evidence type="ECO:0000256" key="4">
    <source>
        <dbReference type="ARBA" id="ARBA00022833"/>
    </source>
</evidence>
<dbReference type="SMART" id="SM00105">
    <property type="entry name" value="ArfGap"/>
    <property type="match status" value="1"/>
</dbReference>
<dbReference type="PANTHER" id="PTHR46134">
    <property type="entry name" value="DRONGO, ISOFORM F"/>
    <property type="match status" value="1"/>
</dbReference>
<dbReference type="InterPro" id="IPR001164">
    <property type="entry name" value="ArfGAP_dom"/>
</dbReference>
<dbReference type="GO" id="GO:0016020">
    <property type="term" value="C:membrane"/>
    <property type="evidence" value="ECO:0007669"/>
    <property type="project" value="TreeGrafter"/>
</dbReference>
<evidence type="ECO:0000256" key="1">
    <source>
        <dbReference type="ARBA" id="ARBA00022723"/>
    </source>
</evidence>
<feature type="compositionally biased region" description="Low complexity" evidence="6">
    <location>
        <begin position="196"/>
        <end position="233"/>
    </location>
</feature>
<reference evidence="8" key="1">
    <citation type="submission" date="2016-10" db="EMBL/GenBank/DDBJ databases">
        <authorList>
            <person name="Benchimol M."/>
            <person name="Almeida L.G."/>
            <person name="Vasconcelos A.T."/>
            <person name="Perreira-Neves A."/>
            <person name="Rosa I.A."/>
            <person name="Tasca T."/>
            <person name="Bogo M.R."/>
            <person name="de Souza W."/>
        </authorList>
    </citation>
    <scope>NUCLEOTIDE SEQUENCE [LARGE SCALE GENOMIC DNA]</scope>
    <source>
        <strain evidence="8">K</strain>
    </source>
</reference>
<dbReference type="RefSeq" id="XP_068346405.1">
    <property type="nucleotide sequence ID" value="XM_068513196.1"/>
</dbReference>
<feature type="compositionally biased region" description="Low complexity" evidence="6">
    <location>
        <begin position="134"/>
        <end position="187"/>
    </location>
</feature>
<keyword evidence="9" id="KW-1185">Reference proteome</keyword>
<accession>A0A1J4J7R2</accession>
<evidence type="ECO:0000313" key="9">
    <source>
        <dbReference type="Proteomes" id="UP000179807"/>
    </source>
</evidence>
<proteinExistence type="predicted"/>
<protein>
    <recommendedName>
        <fullName evidence="7">Arf-GAP domain-containing protein</fullName>
    </recommendedName>
</protein>
<sequence length="397" mass="42464">MTTPQQKQHMKIIRGLMNNPANKKCADCGEPVAANVDVTHGIFVCTSCSGIHREFGDRIKSVSMASFTQDEINLLQSQNNDDFNAQWLAKFNKNTDRAISQGASDNQRRQYLIAKYQEKRWYSKGGGGHRSRHPSQPAAAPAPSHHQPAPSNPYNNAPQQNSNPFNNNPFTSQPNQQPQTNPFNSQPAQNASNPFQANPFNNSQPAPAAPQQNQQWSPFAGQAGQPQQQPQQQTYHDDLLDLDFDNPANPQVQRQQQQQAQHNQLRGLVGLIDDAPPATLNGQPNINALRESGLGGNTAPNYNMTMLSMQGFGNMGQMRPFGAFPGAPMGGAPMGGPMGGYPGGPMGGAPMGGMPGAYPAGQMGGMGAPMGGMNQFGGAPGGFNQGGYGQQNPFGGR</sequence>
<dbReference type="SUPFAM" id="SSF57863">
    <property type="entry name" value="ArfGap/RecO-like zinc finger"/>
    <property type="match status" value="1"/>
</dbReference>
<feature type="domain" description="Arf-GAP" evidence="7">
    <location>
        <begin position="7"/>
        <end position="121"/>
    </location>
</feature>
<feature type="region of interest" description="Disordered" evidence="6">
    <location>
        <begin position="122"/>
        <end position="262"/>
    </location>
</feature>
<dbReference type="CDD" id="cd08838">
    <property type="entry name" value="ArfGap_AGFG"/>
    <property type="match status" value="1"/>
</dbReference>
<dbReference type="GO" id="GO:0008270">
    <property type="term" value="F:zinc ion binding"/>
    <property type="evidence" value="ECO:0007669"/>
    <property type="project" value="UniProtKB-KW"/>
</dbReference>
<keyword evidence="1" id="KW-0479">Metal-binding</keyword>
<evidence type="ECO:0000256" key="2">
    <source>
        <dbReference type="ARBA" id="ARBA00022737"/>
    </source>
</evidence>
<feature type="region of interest" description="Disordered" evidence="6">
    <location>
        <begin position="377"/>
        <end position="397"/>
    </location>
</feature>
<dbReference type="EMBL" id="MLAK01001416">
    <property type="protein sequence ID" value="OHS93268.1"/>
    <property type="molecule type" value="Genomic_DNA"/>
</dbReference>
<comment type="caution">
    <text evidence="8">The sequence shown here is derived from an EMBL/GenBank/DDBJ whole genome shotgun (WGS) entry which is preliminary data.</text>
</comment>
<dbReference type="PANTHER" id="PTHR46134:SF3">
    <property type="entry name" value="ARFGAP WITH FG REPEATS 1"/>
    <property type="match status" value="1"/>
</dbReference>
<dbReference type="GO" id="GO:0005737">
    <property type="term" value="C:cytoplasm"/>
    <property type="evidence" value="ECO:0007669"/>
    <property type="project" value="TreeGrafter"/>
</dbReference>
<organism evidence="8 9">
    <name type="scientific">Tritrichomonas foetus</name>
    <dbReference type="NCBI Taxonomy" id="1144522"/>
    <lineage>
        <taxon>Eukaryota</taxon>
        <taxon>Metamonada</taxon>
        <taxon>Parabasalia</taxon>
        <taxon>Tritrichomonadida</taxon>
        <taxon>Tritrichomonadidae</taxon>
        <taxon>Tritrichomonas</taxon>
    </lineage>
</organism>
<name>A0A1J4J7R2_9EUKA</name>